<proteinExistence type="predicted"/>
<dbReference type="AlphaFoldDB" id="A0AAE1K233"/>
<organism evidence="1 2">
    <name type="scientific">Petrolisthes cinctipes</name>
    <name type="common">Flat porcelain crab</name>
    <dbReference type="NCBI Taxonomy" id="88211"/>
    <lineage>
        <taxon>Eukaryota</taxon>
        <taxon>Metazoa</taxon>
        <taxon>Ecdysozoa</taxon>
        <taxon>Arthropoda</taxon>
        <taxon>Crustacea</taxon>
        <taxon>Multicrustacea</taxon>
        <taxon>Malacostraca</taxon>
        <taxon>Eumalacostraca</taxon>
        <taxon>Eucarida</taxon>
        <taxon>Decapoda</taxon>
        <taxon>Pleocyemata</taxon>
        <taxon>Anomura</taxon>
        <taxon>Galatheoidea</taxon>
        <taxon>Porcellanidae</taxon>
        <taxon>Petrolisthes</taxon>
    </lineage>
</organism>
<dbReference type="Proteomes" id="UP001286313">
    <property type="component" value="Unassembled WGS sequence"/>
</dbReference>
<dbReference type="EMBL" id="JAWQEG010004271">
    <property type="protein sequence ID" value="KAK3862327.1"/>
    <property type="molecule type" value="Genomic_DNA"/>
</dbReference>
<evidence type="ECO:0000313" key="1">
    <source>
        <dbReference type="EMBL" id="KAK3862327.1"/>
    </source>
</evidence>
<protein>
    <submittedName>
        <fullName evidence="1">Uncharacterized protein</fullName>
    </submittedName>
</protein>
<name>A0AAE1K233_PETCI</name>
<reference evidence="1" key="1">
    <citation type="submission" date="2023-10" db="EMBL/GenBank/DDBJ databases">
        <title>Genome assemblies of two species of porcelain crab, Petrolisthes cinctipes and Petrolisthes manimaculis (Anomura: Porcellanidae).</title>
        <authorList>
            <person name="Angst P."/>
        </authorList>
    </citation>
    <scope>NUCLEOTIDE SEQUENCE</scope>
    <source>
        <strain evidence="1">PB745_01</strain>
        <tissue evidence="1">Gill</tissue>
    </source>
</reference>
<evidence type="ECO:0000313" key="2">
    <source>
        <dbReference type="Proteomes" id="UP001286313"/>
    </source>
</evidence>
<keyword evidence="2" id="KW-1185">Reference proteome</keyword>
<comment type="caution">
    <text evidence="1">The sequence shown here is derived from an EMBL/GenBank/DDBJ whole genome shotgun (WGS) entry which is preliminary data.</text>
</comment>
<gene>
    <name evidence="1" type="ORF">Pcinc_031796</name>
</gene>
<accession>A0AAE1K233</accession>
<sequence>MEKLAHQLVYPPVMEQKMVRECIDKENRKCNIVVTLVSNLPTEPQGTGVGKKVAADKQAVYNMTCSTSCTWKLKTRSGIEDLKRENGPMARTSQEKAEGLSRYFSTTFTQENLQLIPDLPVRSQGNLVEDVVFSSEYILKRMKTLNPVKSPGDQDAVERVLRHATILDQALRKLPYEERLNRLDLPSMFYRRQRVDVIMLFQIVTGKIGILQDKLFARAEDQGTRRHRFKLRKPQVNRLTRQQCFSVRVISHWNSLSLKPFP</sequence>